<feature type="compositionally biased region" description="Polar residues" evidence="1">
    <location>
        <begin position="373"/>
        <end position="401"/>
    </location>
</feature>
<protein>
    <submittedName>
        <fullName evidence="3">AH domain-containing protein</fullName>
    </submittedName>
</protein>
<dbReference type="WBParaSite" id="Csp11.Scaffold629.g13724.t1">
    <property type="protein sequence ID" value="Csp11.Scaffold629.g13724.t1"/>
    <property type="gene ID" value="Csp11.Scaffold629.g13724"/>
</dbReference>
<dbReference type="Proteomes" id="UP000095282">
    <property type="component" value="Unplaced"/>
</dbReference>
<proteinExistence type="predicted"/>
<evidence type="ECO:0000256" key="1">
    <source>
        <dbReference type="SAM" id="MobiDB-lite"/>
    </source>
</evidence>
<dbReference type="AlphaFoldDB" id="A0A1I7U0U5"/>
<keyword evidence="2" id="KW-1185">Reference proteome</keyword>
<evidence type="ECO:0000313" key="3">
    <source>
        <dbReference type="WBParaSite" id="Csp11.Scaffold629.g13724.t1"/>
    </source>
</evidence>
<evidence type="ECO:0000313" key="2">
    <source>
        <dbReference type="Proteomes" id="UP000095282"/>
    </source>
</evidence>
<feature type="compositionally biased region" description="Polar residues" evidence="1">
    <location>
        <begin position="412"/>
        <end position="421"/>
    </location>
</feature>
<reference evidence="3" key="1">
    <citation type="submission" date="2016-11" db="UniProtKB">
        <authorList>
            <consortium name="WormBaseParasite"/>
        </authorList>
    </citation>
    <scope>IDENTIFICATION</scope>
</reference>
<organism evidence="2 3">
    <name type="scientific">Caenorhabditis tropicalis</name>
    <dbReference type="NCBI Taxonomy" id="1561998"/>
    <lineage>
        <taxon>Eukaryota</taxon>
        <taxon>Metazoa</taxon>
        <taxon>Ecdysozoa</taxon>
        <taxon>Nematoda</taxon>
        <taxon>Chromadorea</taxon>
        <taxon>Rhabditida</taxon>
        <taxon>Rhabditina</taxon>
        <taxon>Rhabditomorpha</taxon>
        <taxon>Rhabditoidea</taxon>
        <taxon>Rhabditidae</taxon>
        <taxon>Peloderinae</taxon>
        <taxon>Caenorhabditis</taxon>
    </lineage>
</organism>
<accession>A0A1I7U0U5</accession>
<feature type="region of interest" description="Disordered" evidence="1">
    <location>
        <begin position="372"/>
        <end position="421"/>
    </location>
</feature>
<sequence length="421" mass="48098">MERKKEKDESRQNDHIDRLIASNNMEARMRIAHKNVNKKIEERWASLRVDTTQLSDITQVINKTISVQHQGLIDEVRNAVAAIDKFGDEFKTIKYDFKLNLANFIKAHMDIVAEFRDDQVKMMRLHREDPQSFMDKYEAELRDEEMAKFFPGNKREMARNPSIANQTLESNSLEVSVSSQGILSQPVTHHIKQLDEAALVIDERERIFETDVARLNTLWEKVNNFVYAEHMKFIKESSTIMLLLEKYETNCLAHNAYKNQVLQHIKFFTDLHAHMVGNYFELSAEIITSQREKITRLANGDRTVLDEKEEPVMKNDSLPIDAIGVVDELISDIANHVKNSTHKETPDDYVHFLVSSSSRKVAETPGCSVFADQPSSSVTDKVTSMTDNQETNSKEQATTADRNAGNPDLNAVVSNGTRGKK</sequence>
<name>A0A1I7U0U5_9PELO</name>